<accession>J3MD23</accession>
<sequence>MLALEYMWIIRGLVSFLVLAANSAYKYWSSRRSTVGILVLPGVFRKSFLYVFHCCQQIIHTVVAFLFVLINTTLDRSVACFVFVSYTQ</sequence>
<dbReference type="HOGENOM" id="CLU_2472665_0_0_1"/>
<keyword evidence="1" id="KW-0812">Transmembrane</keyword>
<feature type="transmembrane region" description="Helical" evidence="1">
    <location>
        <begin position="6"/>
        <end position="28"/>
    </location>
</feature>
<evidence type="ECO:0000313" key="2">
    <source>
        <dbReference type="EnsemblPlants" id="OB06G19170.1"/>
    </source>
</evidence>
<dbReference type="AlphaFoldDB" id="J3MD23"/>
<evidence type="ECO:0000256" key="1">
    <source>
        <dbReference type="SAM" id="Phobius"/>
    </source>
</evidence>
<protein>
    <submittedName>
        <fullName evidence="2">Uncharacterized protein</fullName>
    </submittedName>
</protein>
<dbReference type="Gramene" id="OB06G19170.1">
    <property type="protein sequence ID" value="OB06G19170.1"/>
    <property type="gene ID" value="OB06G19170"/>
</dbReference>
<keyword evidence="1" id="KW-0472">Membrane</keyword>
<reference evidence="2" key="1">
    <citation type="journal article" date="2013" name="Nat. Commun.">
        <title>Whole-genome sequencing of Oryza brachyantha reveals mechanisms underlying Oryza genome evolution.</title>
        <authorList>
            <person name="Chen J."/>
            <person name="Huang Q."/>
            <person name="Gao D."/>
            <person name="Wang J."/>
            <person name="Lang Y."/>
            <person name="Liu T."/>
            <person name="Li B."/>
            <person name="Bai Z."/>
            <person name="Luis Goicoechea J."/>
            <person name="Liang C."/>
            <person name="Chen C."/>
            <person name="Zhang W."/>
            <person name="Sun S."/>
            <person name="Liao Y."/>
            <person name="Zhang X."/>
            <person name="Yang L."/>
            <person name="Song C."/>
            <person name="Wang M."/>
            <person name="Shi J."/>
            <person name="Liu G."/>
            <person name="Liu J."/>
            <person name="Zhou H."/>
            <person name="Zhou W."/>
            <person name="Yu Q."/>
            <person name="An N."/>
            <person name="Chen Y."/>
            <person name="Cai Q."/>
            <person name="Wang B."/>
            <person name="Liu B."/>
            <person name="Min J."/>
            <person name="Huang Y."/>
            <person name="Wu H."/>
            <person name="Li Z."/>
            <person name="Zhang Y."/>
            <person name="Yin Y."/>
            <person name="Song W."/>
            <person name="Jiang J."/>
            <person name="Jackson S.A."/>
            <person name="Wing R.A."/>
            <person name="Wang J."/>
            <person name="Chen M."/>
        </authorList>
    </citation>
    <scope>NUCLEOTIDE SEQUENCE [LARGE SCALE GENOMIC DNA]</scope>
    <source>
        <strain evidence="2">cv. IRGC 101232</strain>
    </source>
</reference>
<dbReference type="EnsemblPlants" id="OB06G19170.1">
    <property type="protein sequence ID" value="OB06G19170.1"/>
    <property type="gene ID" value="OB06G19170"/>
</dbReference>
<keyword evidence="1" id="KW-1133">Transmembrane helix</keyword>
<name>J3MD23_ORYBR</name>
<evidence type="ECO:0000313" key="3">
    <source>
        <dbReference type="Proteomes" id="UP000006038"/>
    </source>
</evidence>
<keyword evidence="3" id="KW-1185">Reference proteome</keyword>
<reference evidence="2" key="2">
    <citation type="submission" date="2013-04" db="UniProtKB">
        <authorList>
            <consortium name="EnsemblPlants"/>
        </authorList>
    </citation>
    <scope>IDENTIFICATION</scope>
</reference>
<proteinExistence type="predicted"/>
<dbReference type="Proteomes" id="UP000006038">
    <property type="component" value="Chromosome 6"/>
</dbReference>
<organism evidence="2">
    <name type="scientific">Oryza brachyantha</name>
    <name type="common">malo sina</name>
    <dbReference type="NCBI Taxonomy" id="4533"/>
    <lineage>
        <taxon>Eukaryota</taxon>
        <taxon>Viridiplantae</taxon>
        <taxon>Streptophyta</taxon>
        <taxon>Embryophyta</taxon>
        <taxon>Tracheophyta</taxon>
        <taxon>Spermatophyta</taxon>
        <taxon>Magnoliopsida</taxon>
        <taxon>Liliopsida</taxon>
        <taxon>Poales</taxon>
        <taxon>Poaceae</taxon>
        <taxon>BOP clade</taxon>
        <taxon>Oryzoideae</taxon>
        <taxon>Oryzeae</taxon>
        <taxon>Oryzinae</taxon>
        <taxon>Oryza</taxon>
    </lineage>
</organism>
<feature type="transmembrane region" description="Helical" evidence="1">
    <location>
        <begin position="48"/>
        <end position="70"/>
    </location>
</feature>